<dbReference type="AlphaFoldDB" id="A0A2T0T2G9"/>
<dbReference type="Proteomes" id="UP000239494">
    <property type="component" value="Unassembled WGS sequence"/>
</dbReference>
<dbReference type="Pfam" id="PF13302">
    <property type="entry name" value="Acetyltransf_3"/>
    <property type="match status" value="1"/>
</dbReference>
<evidence type="ECO:0000313" key="3">
    <source>
        <dbReference type="Proteomes" id="UP000239494"/>
    </source>
</evidence>
<organism evidence="2 3">
    <name type="scientific">Umezawaea tangerina</name>
    <dbReference type="NCBI Taxonomy" id="84725"/>
    <lineage>
        <taxon>Bacteria</taxon>
        <taxon>Bacillati</taxon>
        <taxon>Actinomycetota</taxon>
        <taxon>Actinomycetes</taxon>
        <taxon>Pseudonocardiales</taxon>
        <taxon>Pseudonocardiaceae</taxon>
        <taxon>Umezawaea</taxon>
    </lineage>
</organism>
<protein>
    <submittedName>
        <fullName evidence="2">RimJ/RimL family protein N-acetyltransferase</fullName>
    </submittedName>
</protein>
<name>A0A2T0T2G9_9PSEU</name>
<dbReference type="EMBL" id="PVTF01000007">
    <property type="protein sequence ID" value="PRY39841.1"/>
    <property type="molecule type" value="Genomic_DNA"/>
</dbReference>
<dbReference type="Gene3D" id="3.40.630.30">
    <property type="match status" value="1"/>
</dbReference>
<feature type="domain" description="N-acetyltransferase" evidence="1">
    <location>
        <begin position="5"/>
        <end position="158"/>
    </location>
</feature>
<gene>
    <name evidence="2" type="ORF">CLV43_107428</name>
</gene>
<dbReference type="RefSeq" id="WP_245886943.1">
    <property type="nucleotide sequence ID" value="NZ_PVTF01000007.1"/>
</dbReference>
<dbReference type="PROSITE" id="PS51186">
    <property type="entry name" value="GNAT"/>
    <property type="match status" value="1"/>
</dbReference>
<accession>A0A2T0T2G9</accession>
<dbReference type="SUPFAM" id="SSF55729">
    <property type="entry name" value="Acyl-CoA N-acyltransferases (Nat)"/>
    <property type="match status" value="1"/>
</dbReference>
<dbReference type="InterPro" id="IPR016181">
    <property type="entry name" value="Acyl_CoA_acyltransferase"/>
</dbReference>
<proteinExistence type="predicted"/>
<sequence>MAGPLSIRDMREDDLPVLFEIQLDDTAHHMAAFVGEAARERESYLVKARRNLAAEATVNKVVERDGEVVGSVSAFPLEGRTEVTYWIRKDCWGQGVATGALALLLAELAVRPVHASAAHDNEGSIRVLERNGFVRIGTAEGFAEARQQTITEVVYRLD</sequence>
<dbReference type="GO" id="GO:0016747">
    <property type="term" value="F:acyltransferase activity, transferring groups other than amino-acyl groups"/>
    <property type="evidence" value="ECO:0007669"/>
    <property type="project" value="InterPro"/>
</dbReference>
<comment type="caution">
    <text evidence="2">The sequence shown here is derived from an EMBL/GenBank/DDBJ whole genome shotgun (WGS) entry which is preliminary data.</text>
</comment>
<reference evidence="2 3" key="1">
    <citation type="submission" date="2018-03" db="EMBL/GenBank/DDBJ databases">
        <title>Genomic Encyclopedia of Archaeal and Bacterial Type Strains, Phase II (KMG-II): from individual species to whole genera.</title>
        <authorList>
            <person name="Goeker M."/>
        </authorList>
    </citation>
    <scope>NUCLEOTIDE SEQUENCE [LARGE SCALE GENOMIC DNA]</scope>
    <source>
        <strain evidence="2 3">DSM 44720</strain>
    </source>
</reference>
<dbReference type="PANTHER" id="PTHR43328">
    <property type="entry name" value="ACETYLTRANSFERASE-RELATED"/>
    <property type="match status" value="1"/>
</dbReference>
<dbReference type="InterPro" id="IPR000182">
    <property type="entry name" value="GNAT_dom"/>
</dbReference>
<dbReference type="PANTHER" id="PTHR43328:SF1">
    <property type="entry name" value="N-ACETYLTRANSFERASE DOMAIN-CONTAINING PROTEIN"/>
    <property type="match status" value="1"/>
</dbReference>
<evidence type="ECO:0000313" key="2">
    <source>
        <dbReference type="EMBL" id="PRY39841.1"/>
    </source>
</evidence>
<evidence type="ECO:0000259" key="1">
    <source>
        <dbReference type="PROSITE" id="PS51186"/>
    </source>
</evidence>
<keyword evidence="3" id="KW-1185">Reference proteome</keyword>
<keyword evidence="2" id="KW-0808">Transferase</keyword>